<dbReference type="RefSeq" id="WP_200339834.1">
    <property type="nucleotide sequence ID" value="NZ_NRRL01000010.1"/>
</dbReference>
<evidence type="ECO:0000313" key="2">
    <source>
        <dbReference type="Proteomes" id="UP001296873"/>
    </source>
</evidence>
<evidence type="ECO:0000313" key="1">
    <source>
        <dbReference type="EMBL" id="MBK1667674.1"/>
    </source>
</evidence>
<dbReference type="EMBL" id="NRRL01000010">
    <property type="protein sequence ID" value="MBK1667674.1"/>
    <property type="molecule type" value="Genomic_DNA"/>
</dbReference>
<proteinExistence type="predicted"/>
<evidence type="ECO:0008006" key="3">
    <source>
        <dbReference type="Google" id="ProtNLM"/>
    </source>
</evidence>
<accession>A0ABS1DB57</accession>
<sequence>MVDQTAFAISQRDRALLRTLLQGHDLQQIASVRGETAGQVRGELRRLFALLLTHRPPLAADPGRTAPRP</sequence>
<dbReference type="Proteomes" id="UP001296873">
    <property type="component" value="Unassembled WGS sequence"/>
</dbReference>
<organism evidence="1 2">
    <name type="scientific">Rhodovibrio sodomensis</name>
    <dbReference type="NCBI Taxonomy" id="1088"/>
    <lineage>
        <taxon>Bacteria</taxon>
        <taxon>Pseudomonadati</taxon>
        <taxon>Pseudomonadota</taxon>
        <taxon>Alphaproteobacteria</taxon>
        <taxon>Rhodospirillales</taxon>
        <taxon>Rhodovibrionaceae</taxon>
        <taxon>Rhodovibrio</taxon>
    </lineage>
</organism>
<comment type="caution">
    <text evidence="1">The sequence shown here is derived from an EMBL/GenBank/DDBJ whole genome shotgun (WGS) entry which is preliminary data.</text>
</comment>
<protein>
    <recommendedName>
        <fullName evidence="3">HTH luxR-type domain-containing protein</fullName>
    </recommendedName>
</protein>
<name>A0ABS1DB57_9PROT</name>
<keyword evidence="2" id="KW-1185">Reference proteome</keyword>
<reference evidence="1 2" key="1">
    <citation type="journal article" date="2020" name="Microorganisms">
        <title>Osmotic Adaptation and Compatible Solute Biosynthesis of Phototrophic Bacteria as Revealed from Genome Analyses.</title>
        <authorList>
            <person name="Imhoff J.F."/>
            <person name="Rahn T."/>
            <person name="Kunzel S."/>
            <person name="Keller A."/>
            <person name="Neulinger S.C."/>
        </authorList>
    </citation>
    <scope>NUCLEOTIDE SEQUENCE [LARGE SCALE GENOMIC DNA]</scope>
    <source>
        <strain evidence="1 2">DSM 9895</strain>
    </source>
</reference>
<gene>
    <name evidence="1" type="ORF">CKO28_06455</name>
</gene>